<accession>D1BFM3</accession>
<dbReference type="EMBL" id="CP001819">
    <property type="protein sequence ID" value="ACZ23526.1"/>
    <property type="molecule type" value="Genomic_DNA"/>
</dbReference>
<keyword evidence="2" id="KW-0238">DNA-binding</keyword>
<dbReference type="OrthoDB" id="9785139at2"/>
<evidence type="ECO:0000256" key="3">
    <source>
        <dbReference type="ARBA" id="ARBA00023163"/>
    </source>
</evidence>
<dbReference type="CDD" id="cd06267">
    <property type="entry name" value="PBP1_LacI_sugar_binding-like"/>
    <property type="match status" value="1"/>
</dbReference>
<organism evidence="6 7">
    <name type="scientific">Sanguibacter keddieii (strain ATCC 51767 / DSM 10542 / NCFB 3025 / ST-74)</name>
    <dbReference type="NCBI Taxonomy" id="446469"/>
    <lineage>
        <taxon>Bacteria</taxon>
        <taxon>Bacillati</taxon>
        <taxon>Actinomycetota</taxon>
        <taxon>Actinomycetes</taxon>
        <taxon>Micrococcales</taxon>
        <taxon>Sanguibacteraceae</taxon>
        <taxon>Sanguibacter</taxon>
    </lineage>
</organism>
<feature type="domain" description="HTH lacI-type" evidence="5">
    <location>
        <begin position="7"/>
        <end position="61"/>
    </location>
</feature>
<dbReference type="KEGG" id="ske:Sked_36400"/>
<dbReference type="PANTHER" id="PTHR30146">
    <property type="entry name" value="LACI-RELATED TRANSCRIPTIONAL REPRESSOR"/>
    <property type="match status" value="1"/>
</dbReference>
<evidence type="ECO:0000313" key="7">
    <source>
        <dbReference type="Proteomes" id="UP000000322"/>
    </source>
</evidence>
<dbReference type="InterPro" id="IPR046335">
    <property type="entry name" value="LacI/GalR-like_sensor"/>
</dbReference>
<dbReference type="GO" id="GO:0003700">
    <property type="term" value="F:DNA-binding transcription factor activity"/>
    <property type="evidence" value="ECO:0007669"/>
    <property type="project" value="TreeGrafter"/>
</dbReference>
<reference evidence="6 7" key="1">
    <citation type="journal article" date="2009" name="Stand. Genomic Sci.">
        <title>Complete genome sequence of Sanguibacter keddieii type strain (ST-74).</title>
        <authorList>
            <person name="Ivanova N."/>
            <person name="Sikorski J."/>
            <person name="Sims D."/>
            <person name="Brettin T."/>
            <person name="Detter J.C."/>
            <person name="Han C."/>
            <person name="Lapidus A."/>
            <person name="Copeland A."/>
            <person name="Glavina Del Rio T."/>
            <person name="Nolan M."/>
            <person name="Chen F."/>
            <person name="Lucas S."/>
            <person name="Tice H."/>
            <person name="Cheng J.F."/>
            <person name="Bruce D."/>
            <person name="Goodwin L."/>
            <person name="Pitluck S."/>
            <person name="Pati A."/>
            <person name="Mavromatis K."/>
            <person name="Chen A."/>
            <person name="Palaniappan K."/>
            <person name="D'haeseleer P."/>
            <person name="Chain P."/>
            <person name="Bristow J."/>
            <person name="Eisen J.A."/>
            <person name="Markowitz V."/>
            <person name="Hugenholtz P."/>
            <person name="Goker M."/>
            <person name="Pukall R."/>
            <person name="Klenk H.P."/>
            <person name="Kyrpides N.C."/>
        </authorList>
    </citation>
    <scope>NUCLEOTIDE SEQUENCE [LARGE SCALE GENOMIC DNA]</scope>
    <source>
        <strain evidence="7">ATCC 51767 / DSM 10542 / NCFB 3025 / ST-74</strain>
    </source>
</reference>
<dbReference type="HOGENOM" id="CLU_037628_6_1_11"/>
<dbReference type="GO" id="GO:0000976">
    <property type="term" value="F:transcription cis-regulatory region binding"/>
    <property type="evidence" value="ECO:0007669"/>
    <property type="project" value="TreeGrafter"/>
</dbReference>
<dbReference type="SUPFAM" id="SSF47413">
    <property type="entry name" value="lambda repressor-like DNA-binding domains"/>
    <property type="match status" value="1"/>
</dbReference>
<dbReference type="PROSITE" id="PS00356">
    <property type="entry name" value="HTH_LACI_1"/>
    <property type="match status" value="1"/>
</dbReference>
<proteinExistence type="predicted"/>
<sequence length="346" mass="36037">MPRPRTTTILDVARDAGVSRQTVTRALNDMPGIAPATRDRVVAAARALGYRPNRAAQSLVKGAGTTVGLLVESLRNPYYSELASELSRAAAARGWGLILCDVGYGSDRDARLSPLLRRVDALVGCLPAGATADVDVPFVAIDNPDETVGDATVWIDHEVGVRAALQHLVATGRRHVAMIDSGPEPSTRCLAYRAFLAEAGLAWSERSEVRVEESHDGGIAAAVELLDRDLAMDAVLAFNDVLAVGAMKGMAQAGRRVPDDVAVVGMDGLDLGGLVTPELTTAATDRGVIATAALELVDALLVGGEERPGGPAESAGRSEAPGPPETSAAARPRRTIVPHLVVRASA</sequence>
<protein>
    <submittedName>
        <fullName evidence="6">Transcriptional regulator</fullName>
    </submittedName>
</protein>
<keyword evidence="1" id="KW-0805">Transcription regulation</keyword>
<gene>
    <name evidence="6" type="ordered locus">Sked_36400</name>
</gene>
<dbReference type="AlphaFoldDB" id="D1BFM3"/>
<evidence type="ECO:0000256" key="4">
    <source>
        <dbReference type="SAM" id="MobiDB-lite"/>
    </source>
</evidence>
<dbReference type="PROSITE" id="PS50932">
    <property type="entry name" value="HTH_LACI_2"/>
    <property type="match status" value="1"/>
</dbReference>
<dbReference type="CDD" id="cd01392">
    <property type="entry name" value="HTH_LacI"/>
    <property type="match status" value="1"/>
</dbReference>
<dbReference type="Pfam" id="PF00356">
    <property type="entry name" value="LacI"/>
    <property type="match status" value="1"/>
</dbReference>
<dbReference type="Gene3D" id="3.40.50.2300">
    <property type="match status" value="2"/>
</dbReference>
<dbReference type="InterPro" id="IPR010982">
    <property type="entry name" value="Lambda_DNA-bd_dom_sf"/>
</dbReference>
<dbReference type="InterPro" id="IPR028082">
    <property type="entry name" value="Peripla_BP_I"/>
</dbReference>
<dbReference type="PANTHER" id="PTHR30146:SF155">
    <property type="entry name" value="ALANINE RACEMASE"/>
    <property type="match status" value="1"/>
</dbReference>
<dbReference type="Pfam" id="PF13377">
    <property type="entry name" value="Peripla_BP_3"/>
    <property type="match status" value="1"/>
</dbReference>
<dbReference type="eggNOG" id="COG1609">
    <property type="taxonomic scope" value="Bacteria"/>
</dbReference>
<dbReference type="SMART" id="SM00354">
    <property type="entry name" value="HTH_LACI"/>
    <property type="match status" value="1"/>
</dbReference>
<dbReference type="STRING" id="446469.Sked_36400"/>
<evidence type="ECO:0000256" key="2">
    <source>
        <dbReference type="ARBA" id="ARBA00023125"/>
    </source>
</evidence>
<dbReference type="Proteomes" id="UP000000322">
    <property type="component" value="Chromosome"/>
</dbReference>
<dbReference type="RefSeq" id="WP_012868594.1">
    <property type="nucleotide sequence ID" value="NC_013521.1"/>
</dbReference>
<keyword evidence="3" id="KW-0804">Transcription</keyword>
<evidence type="ECO:0000313" key="6">
    <source>
        <dbReference type="EMBL" id="ACZ23526.1"/>
    </source>
</evidence>
<feature type="region of interest" description="Disordered" evidence="4">
    <location>
        <begin position="305"/>
        <end position="337"/>
    </location>
</feature>
<keyword evidence="7" id="KW-1185">Reference proteome</keyword>
<dbReference type="InterPro" id="IPR000843">
    <property type="entry name" value="HTH_LacI"/>
</dbReference>
<dbReference type="Gene3D" id="1.10.260.40">
    <property type="entry name" value="lambda repressor-like DNA-binding domains"/>
    <property type="match status" value="1"/>
</dbReference>
<evidence type="ECO:0000259" key="5">
    <source>
        <dbReference type="PROSITE" id="PS50932"/>
    </source>
</evidence>
<name>D1BFM3_SANKS</name>
<evidence type="ECO:0000256" key="1">
    <source>
        <dbReference type="ARBA" id="ARBA00023015"/>
    </source>
</evidence>
<dbReference type="SUPFAM" id="SSF53822">
    <property type="entry name" value="Periplasmic binding protein-like I"/>
    <property type="match status" value="1"/>
</dbReference>